<accession>A0A0E3BFC1</accession>
<protein>
    <submittedName>
        <fullName evidence="4">Oxidoreductase</fullName>
    </submittedName>
</protein>
<dbReference type="RefSeq" id="WP_224649236.1">
    <property type="nucleotide sequence ID" value="NZ_AWTN01000116.1"/>
</dbReference>
<evidence type="ECO:0000256" key="3">
    <source>
        <dbReference type="SAM" id="MobiDB-lite"/>
    </source>
</evidence>
<reference evidence="4 5" key="1">
    <citation type="submission" date="2013-09" db="EMBL/GenBank/DDBJ databases">
        <title>High correlation between genotypes and phenotypes of environmental bacteria Comamonas testosteroni strains.</title>
        <authorList>
            <person name="Liu L."/>
            <person name="Zhu W."/>
            <person name="Xia X."/>
            <person name="Xu B."/>
            <person name="Luo M."/>
            <person name="Wang G."/>
        </authorList>
    </citation>
    <scope>NUCLEOTIDE SEQUENCE [LARGE SCALE GENOMIC DNA]</scope>
    <source>
        <strain evidence="4 5">JL14</strain>
    </source>
</reference>
<dbReference type="SUPFAM" id="SSF89733">
    <property type="entry name" value="L-sulfolactate dehydrogenase-like"/>
    <property type="match status" value="1"/>
</dbReference>
<dbReference type="Pfam" id="PF02615">
    <property type="entry name" value="Ldh_2"/>
    <property type="match status" value="1"/>
</dbReference>
<dbReference type="InterPro" id="IPR043143">
    <property type="entry name" value="Mal/L-sulf/L-lact_DH-like_NADP"/>
</dbReference>
<organism evidence="4 5">
    <name type="scientific">Comamonas thiooxydans</name>
    <dbReference type="NCBI Taxonomy" id="363952"/>
    <lineage>
        <taxon>Bacteria</taxon>
        <taxon>Pseudomonadati</taxon>
        <taxon>Pseudomonadota</taxon>
        <taxon>Betaproteobacteria</taxon>
        <taxon>Burkholderiales</taxon>
        <taxon>Comamonadaceae</taxon>
        <taxon>Comamonas</taxon>
    </lineage>
</organism>
<dbReference type="Gene3D" id="3.30.1370.60">
    <property type="entry name" value="Hypothetical oxidoreductase yiak, domain 2"/>
    <property type="match status" value="1"/>
</dbReference>
<dbReference type="InterPro" id="IPR003767">
    <property type="entry name" value="Malate/L-lactate_DH-like"/>
</dbReference>
<gene>
    <name evidence="4" type="ORF">P245_21345</name>
</gene>
<proteinExistence type="inferred from homology"/>
<dbReference type="InterPro" id="IPR043144">
    <property type="entry name" value="Mal/L-sulf/L-lact_DH-like_ah"/>
</dbReference>
<dbReference type="Proteomes" id="UP000029567">
    <property type="component" value="Unassembled WGS sequence"/>
</dbReference>
<name>A0A0E3BFC1_9BURK</name>
<accession>A0A0K6HX52</accession>
<evidence type="ECO:0000313" key="4">
    <source>
        <dbReference type="EMBL" id="KGG85808.1"/>
    </source>
</evidence>
<comment type="similarity">
    <text evidence="1">Belongs to the LDH2/MDH2 oxidoreductase family.</text>
</comment>
<feature type="region of interest" description="Disordered" evidence="3">
    <location>
        <begin position="1"/>
        <end position="22"/>
    </location>
</feature>
<sequence length="360" mass="38715">MELMPNIDLNHPGQSAQTTASKPGHTALTLDEVHNLAYRVFTHLGLSAEHAQAIARVITAGERDECHSHGMYRVLSCARTLQHGAVVRDAIPIISDRGPGVVTVDAQRGFSQLAFEVGSKVLLEKVRTTGIAALAINNCYHFSALWPEIEALVEHGVAALAMTPSHSWVAPAGGSRPVFGTNPIAFGWPRVGSHPYIFDFATSAVARGEIELYQRSGRALPEGWGVDAEGLPSTDATTVLQQGAMLTFGGYKGSALSTMIELLAGPLIGDMTSAESLRIDDGAGATPCHGEIVIAFDPQFFSPGNFIEERQRAEKLFESITGQGARLPSQRRFIARSRSLANGYVQIPEPLLRDIQQLLN</sequence>
<dbReference type="PANTHER" id="PTHR11091">
    <property type="entry name" value="OXIDOREDUCTASE-RELATED"/>
    <property type="match status" value="1"/>
</dbReference>
<dbReference type="EMBL" id="AWTN01000116">
    <property type="protein sequence ID" value="KGG85808.1"/>
    <property type="molecule type" value="Genomic_DNA"/>
</dbReference>
<dbReference type="PANTHER" id="PTHR11091:SF0">
    <property type="entry name" value="MALATE DEHYDROGENASE"/>
    <property type="match status" value="1"/>
</dbReference>
<evidence type="ECO:0000313" key="5">
    <source>
        <dbReference type="Proteomes" id="UP000029567"/>
    </source>
</evidence>
<dbReference type="AlphaFoldDB" id="A0A0E3BFC1"/>
<dbReference type="Gene3D" id="1.10.1530.10">
    <property type="match status" value="1"/>
</dbReference>
<comment type="caution">
    <text evidence="4">The sequence shown here is derived from an EMBL/GenBank/DDBJ whole genome shotgun (WGS) entry which is preliminary data.</text>
</comment>
<dbReference type="GO" id="GO:0016491">
    <property type="term" value="F:oxidoreductase activity"/>
    <property type="evidence" value="ECO:0007669"/>
    <property type="project" value="UniProtKB-KW"/>
</dbReference>
<evidence type="ECO:0000256" key="1">
    <source>
        <dbReference type="ARBA" id="ARBA00006056"/>
    </source>
</evidence>
<dbReference type="InterPro" id="IPR036111">
    <property type="entry name" value="Mal/L-sulfo/L-lacto_DH-like_sf"/>
</dbReference>
<evidence type="ECO:0000256" key="2">
    <source>
        <dbReference type="ARBA" id="ARBA00023002"/>
    </source>
</evidence>
<feature type="compositionally biased region" description="Polar residues" evidence="3">
    <location>
        <begin position="12"/>
        <end position="21"/>
    </location>
</feature>
<keyword evidence="2" id="KW-0560">Oxidoreductase</keyword>